<organism evidence="1 2">
    <name type="scientific">Psylliodes chrysocephalus</name>
    <dbReference type="NCBI Taxonomy" id="3402493"/>
    <lineage>
        <taxon>Eukaryota</taxon>
        <taxon>Metazoa</taxon>
        <taxon>Ecdysozoa</taxon>
        <taxon>Arthropoda</taxon>
        <taxon>Hexapoda</taxon>
        <taxon>Insecta</taxon>
        <taxon>Pterygota</taxon>
        <taxon>Neoptera</taxon>
        <taxon>Endopterygota</taxon>
        <taxon>Coleoptera</taxon>
        <taxon>Polyphaga</taxon>
        <taxon>Cucujiformia</taxon>
        <taxon>Chrysomeloidea</taxon>
        <taxon>Chrysomelidae</taxon>
        <taxon>Galerucinae</taxon>
        <taxon>Alticini</taxon>
        <taxon>Psylliodes</taxon>
    </lineage>
</organism>
<reference evidence="1" key="1">
    <citation type="submission" date="2022-01" db="EMBL/GenBank/DDBJ databases">
        <authorList>
            <person name="King R."/>
        </authorList>
    </citation>
    <scope>NUCLEOTIDE SEQUENCE</scope>
</reference>
<dbReference type="AlphaFoldDB" id="A0A9P0G8I4"/>
<accession>A0A9P0G8I4</accession>
<gene>
    <name evidence="1" type="ORF">PSYICH_LOCUS3126</name>
</gene>
<evidence type="ECO:0000313" key="2">
    <source>
        <dbReference type="Proteomes" id="UP001153636"/>
    </source>
</evidence>
<proteinExistence type="predicted"/>
<dbReference type="Proteomes" id="UP001153636">
    <property type="component" value="Chromosome 12"/>
</dbReference>
<protein>
    <submittedName>
        <fullName evidence="1">Uncharacterized protein</fullName>
    </submittedName>
</protein>
<sequence length="114" mass="13305">MSFVAKLKGLEAETRTASNDKDDDKITKKIESITIKNNIYKGKAKTFYKRKRDAEDVCKKSAHMEAICIDYDKNLPVPTISTNDVYYKRQFLIYSFNVHVLSSSQKCILRIRRY</sequence>
<name>A0A9P0G8I4_9CUCU</name>
<evidence type="ECO:0000313" key="1">
    <source>
        <dbReference type="EMBL" id="CAH1101841.1"/>
    </source>
</evidence>
<dbReference type="EMBL" id="OV651824">
    <property type="protein sequence ID" value="CAH1101841.1"/>
    <property type="molecule type" value="Genomic_DNA"/>
</dbReference>
<keyword evidence="2" id="KW-1185">Reference proteome</keyword>
<dbReference type="OrthoDB" id="6753455at2759"/>